<evidence type="ECO:0000256" key="8">
    <source>
        <dbReference type="ARBA" id="ARBA00022968"/>
    </source>
</evidence>
<dbReference type="GO" id="GO:0006493">
    <property type="term" value="P:protein O-linked glycosylation"/>
    <property type="evidence" value="ECO:0007669"/>
    <property type="project" value="TreeGrafter"/>
</dbReference>
<evidence type="ECO:0000256" key="15">
    <source>
        <dbReference type="ARBA" id="ARBA00065824"/>
    </source>
</evidence>
<reference evidence="18" key="1">
    <citation type="submission" date="2013-11" db="EMBL/GenBank/DDBJ databases">
        <title>The genomic landscape of the Guanapo guppy.</title>
        <authorList>
            <person name="Kuenstner A."/>
            <person name="Dreyer C."/>
        </authorList>
    </citation>
    <scope>NUCLEOTIDE SEQUENCE</scope>
    <source>
        <strain evidence="18">Guanapo</strain>
    </source>
</reference>
<evidence type="ECO:0000256" key="13">
    <source>
        <dbReference type="ARBA" id="ARBA00023211"/>
    </source>
</evidence>
<evidence type="ECO:0000256" key="11">
    <source>
        <dbReference type="ARBA" id="ARBA00023136"/>
    </source>
</evidence>
<evidence type="ECO:0000256" key="12">
    <source>
        <dbReference type="ARBA" id="ARBA00023180"/>
    </source>
</evidence>
<proteinExistence type="inferred from homology"/>
<dbReference type="EC" id="2.4.1.-" evidence="16"/>
<comment type="similarity">
    <text evidence="4 16">Belongs to the glycosyltransferase 31 family.</text>
</comment>
<dbReference type="GO" id="GO:0000139">
    <property type="term" value="C:Golgi membrane"/>
    <property type="evidence" value="ECO:0007669"/>
    <property type="project" value="UniProtKB-SubCell"/>
</dbReference>
<dbReference type="OrthoDB" id="5957813at2759"/>
<organism evidence="17 18">
    <name type="scientific">Poecilia reticulata</name>
    <name type="common">Guppy</name>
    <name type="synonym">Acanthophacelus reticulatus</name>
    <dbReference type="NCBI Taxonomy" id="8081"/>
    <lineage>
        <taxon>Eukaryota</taxon>
        <taxon>Metazoa</taxon>
        <taxon>Chordata</taxon>
        <taxon>Craniata</taxon>
        <taxon>Vertebrata</taxon>
        <taxon>Euteleostomi</taxon>
        <taxon>Actinopterygii</taxon>
        <taxon>Neopterygii</taxon>
        <taxon>Teleostei</taxon>
        <taxon>Neoteleostei</taxon>
        <taxon>Acanthomorphata</taxon>
        <taxon>Ovalentaria</taxon>
        <taxon>Atherinomorphae</taxon>
        <taxon>Cyprinodontiformes</taxon>
        <taxon>Poeciliidae</taxon>
        <taxon>Poeciliinae</taxon>
        <taxon>Poecilia</taxon>
    </lineage>
</organism>
<evidence type="ECO:0000256" key="14">
    <source>
        <dbReference type="ARBA" id="ARBA00050470"/>
    </source>
</evidence>
<dbReference type="GO" id="GO:0008532">
    <property type="term" value="F:N-acetyllactosaminide beta-1,3-N-acetylglucosaminyltransferase activity"/>
    <property type="evidence" value="ECO:0007669"/>
    <property type="project" value="UniProtKB-EC"/>
</dbReference>
<reference evidence="17" key="2">
    <citation type="submission" date="2025-08" db="UniProtKB">
        <authorList>
            <consortium name="Ensembl"/>
        </authorList>
    </citation>
    <scope>IDENTIFICATION</scope>
    <source>
        <strain evidence="17">Guanapo</strain>
    </source>
</reference>
<evidence type="ECO:0000256" key="2">
    <source>
        <dbReference type="ARBA" id="ARBA00004323"/>
    </source>
</evidence>
<dbReference type="GO" id="GO:0030311">
    <property type="term" value="P:poly-N-acetyllactosamine biosynthetic process"/>
    <property type="evidence" value="ECO:0007669"/>
    <property type="project" value="TreeGrafter"/>
</dbReference>
<evidence type="ECO:0000256" key="7">
    <source>
        <dbReference type="ARBA" id="ARBA00022692"/>
    </source>
</evidence>
<keyword evidence="11" id="KW-0472">Membrane</keyword>
<evidence type="ECO:0000313" key="17">
    <source>
        <dbReference type="Ensembl" id="ENSPREP00000024076.1"/>
    </source>
</evidence>
<protein>
    <recommendedName>
        <fullName evidence="16">Hexosyltransferase</fullName>
        <ecNumber evidence="16">2.4.1.-</ecNumber>
    </recommendedName>
</protein>
<dbReference type="GO" id="GO:0016262">
    <property type="term" value="F:protein N-acetylglucosaminyltransferase activity"/>
    <property type="evidence" value="ECO:0007669"/>
    <property type="project" value="TreeGrafter"/>
</dbReference>
<keyword evidence="8" id="KW-0735">Signal-anchor</keyword>
<evidence type="ECO:0000256" key="6">
    <source>
        <dbReference type="ARBA" id="ARBA00022679"/>
    </source>
</evidence>
<comment type="catalytic activity">
    <reaction evidence="14">
        <text>a beta-D-galactosyl-(1-&gt;4)-N-acetyl-beta-D-glucosaminyl derivative + UDP-N-acetyl-alpha-D-glucosamine = an N-acetyl-beta-D-glucosaminyl-(1-&gt;3)-beta-D-galactosyl-(1-&gt;4)-N-acetyl-beta-D-glucosaminyl derivative + UDP + H(+)</text>
        <dbReference type="Rhea" id="RHEA:14389"/>
        <dbReference type="ChEBI" id="CHEBI:15378"/>
        <dbReference type="ChEBI" id="CHEBI:57705"/>
        <dbReference type="ChEBI" id="CHEBI:58223"/>
        <dbReference type="ChEBI" id="CHEBI:133507"/>
        <dbReference type="ChEBI" id="CHEBI:134090"/>
        <dbReference type="EC" id="2.4.1.149"/>
    </reaction>
</comment>
<keyword evidence="18" id="KW-1185">Reference proteome</keyword>
<evidence type="ECO:0000256" key="4">
    <source>
        <dbReference type="ARBA" id="ARBA00008661"/>
    </source>
</evidence>
<name>A0A3P9PQD6_POERE</name>
<keyword evidence="9" id="KW-1133">Transmembrane helix</keyword>
<dbReference type="AlphaFoldDB" id="A0A3P9PQD6"/>
<dbReference type="OMA" id="LQWDFHE"/>
<reference evidence="17" key="3">
    <citation type="submission" date="2025-09" db="UniProtKB">
        <authorList>
            <consortium name="Ensembl"/>
        </authorList>
    </citation>
    <scope>IDENTIFICATION</scope>
    <source>
        <strain evidence="17">Guanapo</strain>
    </source>
</reference>
<evidence type="ECO:0000256" key="16">
    <source>
        <dbReference type="RuleBase" id="RU363063"/>
    </source>
</evidence>
<evidence type="ECO:0000256" key="5">
    <source>
        <dbReference type="ARBA" id="ARBA00022676"/>
    </source>
</evidence>
<comment type="subcellular location">
    <subcellularLocation>
        <location evidence="2 16">Golgi apparatus membrane</location>
        <topology evidence="2 16">Single-pass type II membrane protein</topology>
    </subcellularLocation>
</comment>
<evidence type="ECO:0000256" key="1">
    <source>
        <dbReference type="ARBA" id="ARBA00001936"/>
    </source>
</evidence>
<keyword evidence="5 16" id="KW-0328">Glycosyltransferase</keyword>
<dbReference type="Pfam" id="PF01762">
    <property type="entry name" value="Galactosyl_T"/>
    <property type="match status" value="1"/>
</dbReference>
<keyword evidence="6" id="KW-0808">Transferase</keyword>
<evidence type="ECO:0000256" key="10">
    <source>
        <dbReference type="ARBA" id="ARBA00023034"/>
    </source>
</evidence>
<keyword evidence="10 16" id="KW-0333">Golgi apparatus</keyword>
<evidence type="ECO:0000313" key="18">
    <source>
        <dbReference type="Proteomes" id="UP000242638"/>
    </source>
</evidence>
<keyword evidence="13" id="KW-0464">Manganese</keyword>
<dbReference type="InterPro" id="IPR002659">
    <property type="entry name" value="Glyco_trans_31"/>
</dbReference>
<dbReference type="Proteomes" id="UP000242638">
    <property type="component" value="Unassembled WGS sequence"/>
</dbReference>
<dbReference type="KEGG" id="pret:103475059"/>
<dbReference type="GeneID" id="103475059"/>
<dbReference type="CTD" id="797513"/>
<evidence type="ECO:0000256" key="3">
    <source>
        <dbReference type="ARBA" id="ARBA00004922"/>
    </source>
</evidence>
<dbReference type="PANTHER" id="PTHR11214">
    <property type="entry name" value="BETA-1,3-N-ACETYLGLUCOSAMINYLTRANSFERASE"/>
    <property type="match status" value="1"/>
</dbReference>
<dbReference type="RefSeq" id="XP_008424668.1">
    <property type="nucleotide sequence ID" value="XM_008426446.2"/>
</dbReference>
<keyword evidence="7" id="KW-0812">Transmembrane</keyword>
<evidence type="ECO:0000256" key="9">
    <source>
        <dbReference type="ARBA" id="ARBA00022989"/>
    </source>
</evidence>
<dbReference type="Gene3D" id="3.90.550.50">
    <property type="match status" value="1"/>
</dbReference>
<sequence>MRFNQKIFAMVLSVSLLIFFYLTTSLEKINTSRVANFSKQVNVTSSPLNPHIPVASEDLRKIIPQDVAYWNRLFYSAVTNIKEDDNPSRREYPWSNCKEENQEILRINVDDFDSYPPLFQTYLKGMNCRSPPILINQPMKCNNHTFLLFAIKSSPANFERRQAVRETWGRDGVYQNGRRVRLVFFLGNYQPDDPNLGALLSFEAKHFGDILQWDFHESLLNLTLKMDMFLQWTVRHCPLVSFVFSGDDDVFLNTDGLIQYLESLDASQASQLYVGHVLNSASPIRDRKSKYYIPPTFYSGPYPEYTGGGGFVISGELMQPLSFVSKLFPLFPIDDVYMGLCMKALGITPKWHEGFQTFDIKKQDRGNVCAHKQNLLIHQRSPREIEVMWKNIHNPLLTC</sequence>
<comment type="pathway">
    <text evidence="3">Protein modification; protein glycosylation.</text>
</comment>
<dbReference type="GeneTree" id="ENSGT00940000161895"/>
<dbReference type="Ensembl" id="ENSPRET00000024322.1">
    <property type="protein sequence ID" value="ENSPREP00000024076.1"/>
    <property type="gene ID" value="ENSPREG00000016268.1"/>
</dbReference>
<comment type="cofactor">
    <cofactor evidence="1">
        <name>Mn(2+)</name>
        <dbReference type="ChEBI" id="CHEBI:29035"/>
    </cofactor>
</comment>
<dbReference type="PANTHER" id="PTHR11214:SF87">
    <property type="entry name" value="UDP-GLCNAC:BETAGAL BETA-1,3-N-ACETYLGLUCOSAMINYLTRANSFERASE 8"/>
    <property type="match status" value="1"/>
</dbReference>
<dbReference type="FunFam" id="3.90.550.50:FF:000010">
    <property type="entry name" value="Hexosyltransferase"/>
    <property type="match status" value="1"/>
</dbReference>
<comment type="subunit">
    <text evidence="15">Interacts with B3GNT8; this interaction greatly increases B3GNT2 catalytic activity, independently of B3GNT8 enzymatic activity.</text>
</comment>
<accession>A0A3P9PQD6</accession>
<keyword evidence="12" id="KW-0325">Glycoprotein</keyword>